<accession>A0A8K0KIY3</accession>
<comment type="caution">
    <text evidence="1">The sequence shown here is derived from an EMBL/GenBank/DDBJ whole genome shotgun (WGS) entry which is preliminary data.</text>
</comment>
<reference evidence="1" key="1">
    <citation type="submission" date="2013-04" db="EMBL/GenBank/DDBJ databases">
        <authorList>
            <person name="Qu J."/>
            <person name="Murali S.C."/>
            <person name="Bandaranaike D."/>
            <person name="Bellair M."/>
            <person name="Blankenburg K."/>
            <person name="Chao H."/>
            <person name="Dinh H."/>
            <person name="Doddapaneni H."/>
            <person name="Downs B."/>
            <person name="Dugan-Rocha S."/>
            <person name="Elkadiri S."/>
            <person name="Gnanaolivu R.D."/>
            <person name="Hernandez B."/>
            <person name="Javaid M."/>
            <person name="Jayaseelan J.C."/>
            <person name="Lee S."/>
            <person name="Li M."/>
            <person name="Ming W."/>
            <person name="Munidasa M."/>
            <person name="Muniz J."/>
            <person name="Nguyen L."/>
            <person name="Ongeri F."/>
            <person name="Osuji N."/>
            <person name="Pu L.-L."/>
            <person name="Puazo M."/>
            <person name="Qu C."/>
            <person name="Quiroz J."/>
            <person name="Raj R."/>
            <person name="Weissenberger G."/>
            <person name="Xin Y."/>
            <person name="Zou X."/>
            <person name="Han Y."/>
            <person name="Richards S."/>
            <person name="Worley K."/>
            <person name="Muzny D."/>
            <person name="Gibbs R."/>
        </authorList>
    </citation>
    <scope>NUCLEOTIDE SEQUENCE</scope>
    <source>
        <strain evidence="1">Sampled in the wild</strain>
    </source>
</reference>
<dbReference type="AlphaFoldDB" id="A0A8K0KIY3"/>
<sequence>MKMPTAAREVAVVSGFPGVLEAIDGTHIEIEIPGGPNAVYRNRKGYSSVNVQACPSDVDSNMNS</sequence>
<proteinExistence type="predicted"/>
<protein>
    <recommendedName>
        <fullName evidence="3">DDE Tnp4 domain-containing protein</fullName>
    </recommendedName>
</protein>
<dbReference type="Proteomes" id="UP000792457">
    <property type="component" value="Unassembled WGS sequence"/>
</dbReference>
<dbReference type="OrthoDB" id="6764841at2759"/>
<evidence type="ECO:0008006" key="3">
    <source>
        <dbReference type="Google" id="ProtNLM"/>
    </source>
</evidence>
<evidence type="ECO:0000313" key="1">
    <source>
        <dbReference type="EMBL" id="KAG8235094.1"/>
    </source>
</evidence>
<gene>
    <name evidence="1" type="ORF">J437_LFUL015622</name>
</gene>
<keyword evidence="2" id="KW-1185">Reference proteome</keyword>
<dbReference type="EMBL" id="KZ308877">
    <property type="protein sequence ID" value="KAG8235094.1"/>
    <property type="molecule type" value="Genomic_DNA"/>
</dbReference>
<evidence type="ECO:0000313" key="2">
    <source>
        <dbReference type="Proteomes" id="UP000792457"/>
    </source>
</evidence>
<reference evidence="1" key="2">
    <citation type="submission" date="2017-10" db="EMBL/GenBank/DDBJ databases">
        <title>Ladona fulva Genome sequencing and assembly.</title>
        <authorList>
            <person name="Murali S."/>
            <person name="Richards S."/>
            <person name="Bandaranaike D."/>
            <person name="Bellair M."/>
            <person name="Blankenburg K."/>
            <person name="Chao H."/>
            <person name="Dinh H."/>
            <person name="Doddapaneni H."/>
            <person name="Dugan-Rocha S."/>
            <person name="Elkadiri S."/>
            <person name="Gnanaolivu R."/>
            <person name="Hernandez B."/>
            <person name="Skinner E."/>
            <person name="Javaid M."/>
            <person name="Lee S."/>
            <person name="Li M."/>
            <person name="Ming W."/>
            <person name="Munidasa M."/>
            <person name="Muniz J."/>
            <person name="Nguyen L."/>
            <person name="Hughes D."/>
            <person name="Osuji N."/>
            <person name="Pu L.-L."/>
            <person name="Puazo M."/>
            <person name="Qu C."/>
            <person name="Quiroz J."/>
            <person name="Raj R."/>
            <person name="Weissenberger G."/>
            <person name="Xin Y."/>
            <person name="Zou X."/>
            <person name="Han Y."/>
            <person name="Worley K."/>
            <person name="Muzny D."/>
            <person name="Gibbs R."/>
        </authorList>
    </citation>
    <scope>NUCLEOTIDE SEQUENCE</scope>
    <source>
        <strain evidence="1">Sampled in the wild</strain>
    </source>
</reference>
<name>A0A8K0KIY3_LADFU</name>
<organism evidence="1 2">
    <name type="scientific">Ladona fulva</name>
    <name type="common">Scarce chaser dragonfly</name>
    <name type="synonym">Libellula fulva</name>
    <dbReference type="NCBI Taxonomy" id="123851"/>
    <lineage>
        <taxon>Eukaryota</taxon>
        <taxon>Metazoa</taxon>
        <taxon>Ecdysozoa</taxon>
        <taxon>Arthropoda</taxon>
        <taxon>Hexapoda</taxon>
        <taxon>Insecta</taxon>
        <taxon>Pterygota</taxon>
        <taxon>Palaeoptera</taxon>
        <taxon>Odonata</taxon>
        <taxon>Epiprocta</taxon>
        <taxon>Anisoptera</taxon>
        <taxon>Libelluloidea</taxon>
        <taxon>Libellulidae</taxon>
        <taxon>Ladona</taxon>
    </lineage>
</organism>